<dbReference type="Proteomes" id="UP001183619">
    <property type="component" value="Unassembled WGS sequence"/>
</dbReference>
<dbReference type="Pfam" id="PF04715">
    <property type="entry name" value="Anth_synt_I_N"/>
    <property type="match status" value="1"/>
</dbReference>
<keyword evidence="4" id="KW-0315">Glutamine amidotransferase</keyword>
<evidence type="ECO:0000256" key="1">
    <source>
        <dbReference type="ARBA" id="ARBA00005970"/>
    </source>
</evidence>
<name>A0ABU2B969_9CORY</name>
<keyword evidence="10" id="KW-1185">Reference proteome</keyword>
<dbReference type="CDD" id="cd01743">
    <property type="entry name" value="GATase1_Anthranilate_Synthase"/>
    <property type="match status" value="1"/>
</dbReference>
<dbReference type="PANTHER" id="PTHR11236">
    <property type="entry name" value="AMINOBENZOATE/ANTHRANILATE SYNTHASE"/>
    <property type="match status" value="1"/>
</dbReference>
<reference evidence="9 10" key="1">
    <citation type="submission" date="2023-07" db="EMBL/GenBank/DDBJ databases">
        <title>Sequencing the genomes of 1000 actinobacteria strains.</title>
        <authorList>
            <person name="Klenk H.-P."/>
        </authorList>
    </citation>
    <scope>NUCLEOTIDE SEQUENCE [LARGE SCALE GENOMIC DNA]</scope>
    <source>
        <strain evidence="9 10">DSM 44508</strain>
    </source>
</reference>
<evidence type="ECO:0000259" key="6">
    <source>
        <dbReference type="Pfam" id="PF00117"/>
    </source>
</evidence>
<keyword evidence="9" id="KW-0032">Aminotransferase</keyword>
<organism evidence="9 10">
    <name type="scientific">Corynebacterium felinum</name>
    <dbReference type="NCBI Taxonomy" id="131318"/>
    <lineage>
        <taxon>Bacteria</taxon>
        <taxon>Bacillati</taxon>
        <taxon>Actinomycetota</taxon>
        <taxon>Actinomycetes</taxon>
        <taxon>Mycobacteriales</taxon>
        <taxon>Corynebacteriaceae</taxon>
        <taxon>Corynebacterium</taxon>
    </lineage>
</organism>
<evidence type="ECO:0000259" key="7">
    <source>
        <dbReference type="Pfam" id="PF00425"/>
    </source>
</evidence>
<feature type="domain" description="Glutamine amidotransferase" evidence="6">
    <location>
        <begin position="4"/>
        <end position="185"/>
    </location>
</feature>
<gene>
    <name evidence="9" type="ORF">J2S37_001715</name>
</gene>
<dbReference type="PANTHER" id="PTHR11236:SF18">
    <property type="entry name" value="AMINODEOXYCHORISMATE SYNTHASE"/>
    <property type="match status" value="1"/>
</dbReference>
<feature type="region of interest" description="Disordered" evidence="5">
    <location>
        <begin position="197"/>
        <end position="224"/>
    </location>
</feature>
<dbReference type="EMBL" id="JAVDYF010000001">
    <property type="protein sequence ID" value="MDR7355177.1"/>
    <property type="molecule type" value="Genomic_DNA"/>
</dbReference>
<dbReference type="InterPro" id="IPR005801">
    <property type="entry name" value="ADC_synthase"/>
</dbReference>
<dbReference type="PRINTS" id="PR00096">
    <property type="entry name" value="GATASE"/>
</dbReference>
<evidence type="ECO:0000256" key="4">
    <source>
        <dbReference type="ARBA" id="ARBA00022962"/>
    </source>
</evidence>
<dbReference type="PRINTS" id="PR00097">
    <property type="entry name" value="ANTSNTHASEII"/>
</dbReference>
<dbReference type="NCBIfam" id="TIGR00566">
    <property type="entry name" value="trpG_papA"/>
    <property type="match status" value="1"/>
</dbReference>
<dbReference type="PROSITE" id="PS51273">
    <property type="entry name" value="GATASE_TYPE_1"/>
    <property type="match status" value="1"/>
</dbReference>
<comment type="caution">
    <text evidence="9">The sequence shown here is derived from an EMBL/GenBank/DDBJ whole genome shotgun (WGS) entry which is preliminary data.</text>
</comment>
<dbReference type="EC" id="2.6.1.85" evidence="2"/>
<accession>A0ABU2B969</accession>
<dbReference type="SUPFAM" id="SSF56322">
    <property type="entry name" value="ADC synthase"/>
    <property type="match status" value="1"/>
</dbReference>
<dbReference type="InterPro" id="IPR006221">
    <property type="entry name" value="TrpG/PapA_dom"/>
</dbReference>
<evidence type="ECO:0000256" key="2">
    <source>
        <dbReference type="ARBA" id="ARBA00013139"/>
    </source>
</evidence>
<proteinExistence type="inferred from homology"/>
<sequence>MKVLVIDHRDSFTYNLVAYIEDETNSAPTVVDFREPLSVDFANSFDAIVCSPGPGRVDNPDDIGSTLAIIAQTTTPLLGVCLGHQAICYAFGGGTALAPLPVHGQTDLITHEGSGLFSSLTSPLEVVRYHSLVADPIPQQLRVTATSRDNIVMALEHKLRPIWGVQFHPESVGGFDGHVLVRNFLALARDYNRRHRGGAGARTGAVRDDAATSTQAHPGRDVSTLRNTSSLSVQALSLKGCVDAQRIAADAPFWLDASDHAHADGGMSYVGVAGGPLSSTVSGDGFSVLENSLVRADISAVADLGLGFNLGLVGYLGYELKAECGGSAAHQAPTPNIQLFFADRMIAIDHRNMRTHVLYLVDQDSPELIEQQVAWARQMKEELVALMDSDAPVTERGAGALSVGPVKARFSKDEYIDLIHACHEAIVAGESYEVCLTNQLSAQIDTCDVCASYGEFRRANPSPLGALVRFGDLALLSSSPERFLKCDRFGVVESRPIKGTRARGATPEEDERLRLDLATNAKDRAENLMIVDLVRNDLSRVAVPGTVKAEPLFAVESFATVHQLVSTIRAQLAEQYSLVDLLKATFPGGSMTGAPKIRTMDIIDELEKAPRGIYSGAVGYFGVDGAMDLSMVIRSIVIHGDRLTYGVGGAIVALSDPEEEYAETLTKATPLLRLIGQEI</sequence>
<dbReference type="Pfam" id="PF00117">
    <property type="entry name" value="GATase"/>
    <property type="match status" value="1"/>
</dbReference>
<dbReference type="InterPro" id="IPR017926">
    <property type="entry name" value="GATASE"/>
</dbReference>
<dbReference type="GO" id="GO:0046820">
    <property type="term" value="F:4-amino-4-deoxychorismate synthase activity"/>
    <property type="evidence" value="ECO:0007669"/>
    <property type="project" value="UniProtKB-EC"/>
</dbReference>
<dbReference type="Gene3D" id="3.40.50.880">
    <property type="match status" value="1"/>
</dbReference>
<feature type="domain" description="Chorismate-utilising enzyme C-terminal" evidence="7">
    <location>
        <begin position="412"/>
        <end position="667"/>
    </location>
</feature>
<evidence type="ECO:0000259" key="8">
    <source>
        <dbReference type="Pfam" id="PF04715"/>
    </source>
</evidence>
<dbReference type="Gene3D" id="3.60.120.10">
    <property type="entry name" value="Anthranilate synthase"/>
    <property type="match status" value="1"/>
</dbReference>
<evidence type="ECO:0000313" key="9">
    <source>
        <dbReference type="EMBL" id="MDR7355177.1"/>
    </source>
</evidence>
<comment type="similarity">
    <text evidence="1">In the C-terminal section; belongs to the anthranilate synthase component I family.</text>
</comment>
<evidence type="ECO:0000256" key="3">
    <source>
        <dbReference type="ARBA" id="ARBA00022679"/>
    </source>
</evidence>
<dbReference type="InterPro" id="IPR006805">
    <property type="entry name" value="Anth_synth_I_N"/>
</dbReference>
<dbReference type="InterPro" id="IPR029062">
    <property type="entry name" value="Class_I_gatase-like"/>
</dbReference>
<protein>
    <recommendedName>
        <fullName evidence="2">aminodeoxychorismate synthase</fullName>
        <ecNumber evidence="2">2.6.1.85</ecNumber>
    </recommendedName>
</protein>
<dbReference type="RefSeq" id="WP_277105661.1">
    <property type="nucleotide sequence ID" value="NZ_BAAAJS010000036.1"/>
</dbReference>
<dbReference type="SUPFAM" id="SSF52317">
    <property type="entry name" value="Class I glutamine amidotransferase-like"/>
    <property type="match status" value="1"/>
</dbReference>
<dbReference type="NCBIfam" id="TIGR00553">
    <property type="entry name" value="pabB"/>
    <property type="match status" value="1"/>
</dbReference>
<keyword evidence="3 9" id="KW-0808">Transferase</keyword>
<evidence type="ECO:0000313" key="10">
    <source>
        <dbReference type="Proteomes" id="UP001183619"/>
    </source>
</evidence>
<dbReference type="Pfam" id="PF00425">
    <property type="entry name" value="Chorismate_bind"/>
    <property type="match status" value="1"/>
</dbReference>
<dbReference type="InterPro" id="IPR005802">
    <property type="entry name" value="ADC_synth_comp_1"/>
</dbReference>
<dbReference type="InterPro" id="IPR015890">
    <property type="entry name" value="Chorismate_C"/>
</dbReference>
<feature type="domain" description="Anthranilate synthase component I N-terminal" evidence="8">
    <location>
        <begin position="283"/>
        <end position="356"/>
    </location>
</feature>
<dbReference type="InterPro" id="IPR019999">
    <property type="entry name" value="Anth_synth_I-like"/>
</dbReference>
<evidence type="ECO:0000256" key="5">
    <source>
        <dbReference type="SAM" id="MobiDB-lite"/>
    </source>
</evidence>